<dbReference type="GeneID" id="94445573"/>
<evidence type="ECO:0000313" key="7">
    <source>
        <dbReference type="Proteomes" id="UP000033572"/>
    </source>
</evidence>
<sequence length="450" mass="49811">MIRALNVHLYDTHVATITRRGENLQLRYLPEYVESDTPVPISVTLPVVSPPFGNDETKRFLDNLMPDRADVRSRWARQAKLTSDSTFDLLSVYGADVAGALEFYPAGTSPRQEENLTPLTDREIGDRIRQIRRDDSDWLQHRAVEEGFSLGGAQGKFALTLRDDQWFEPSGRQPSTHIFKPGIQPLPGSDVTEHITLQVARLLGIDTAASVIAEFDGEHVLIVERFDRFEDNGAISRIHQEDLAQATGTSHVQKYESDGGPGYRDIFTVFDRNLSAADARTAKERFAKLHVFSWIIGHNDGHSKNYSLTHVPGRSVLAPFYDLNSSLPFTQREQVLAHEPAVFDDVELAFAVDGANTLGTFNGDSIRRLEADAGLAEGYLRDFALQVAAGLQPAVAVVTEAIPDRLNELPSVALYPHATYTQTLRVFDALSAISHSGALLEGTAARPRRL</sequence>
<dbReference type="PANTHER" id="PTHR37419">
    <property type="entry name" value="SERINE/THREONINE-PROTEIN KINASE TOXIN HIPA"/>
    <property type="match status" value="1"/>
</dbReference>
<dbReference type="Pfam" id="PF07804">
    <property type="entry name" value="HipA_C"/>
    <property type="match status" value="1"/>
</dbReference>
<keyword evidence="7" id="KW-1185">Reference proteome</keyword>
<feature type="domain" description="HipA-like C-terminal" evidence="4">
    <location>
        <begin position="148"/>
        <end position="354"/>
    </location>
</feature>
<evidence type="ECO:0000256" key="1">
    <source>
        <dbReference type="ARBA" id="ARBA00010164"/>
    </source>
</evidence>
<dbReference type="InterPro" id="IPR052028">
    <property type="entry name" value="HipA_Ser/Thr_kinase"/>
</dbReference>
<dbReference type="PANTHER" id="PTHR37419:SF1">
    <property type="entry name" value="SERINE_THREONINE-PROTEIN KINASE TOXIN HIPA"/>
    <property type="match status" value="1"/>
</dbReference>
<keyword evidence="2 6" id="KW-0808">Transferase</keyword>
<evidence type="ECO:0000256" key="2">
    <source>
        <dbReference type="ARBA" id="ARBA00022679"/>
    </source>
</evidence>
<accession>A0A0F0KJU7</accession>
<evidence type="ECO:0000256" key="3">
    <source>
        <dbReference type="ARBA" id="ARBA00022777"/>
    </source>
</evidence>
<dbReference type="NCBIfam" id="TIGR03071">
    <property type="entry name" value="couple_hipA"/>
    <property type="match status" value="1"/>
</dbReference>
<dbReference type="InterPro" id="IPR017508">
    <property type="entry name" value="HipA_N1"/>
</dbReference>
<dbReference type="RefSeq" id="WP_045254181.1">
    <property type="nucleotide sequence ID" value="NZ_CP031425.1"/>
</dbReference>
<proteinExistence type="inferred from homology"/>
<dbReference type="EC" id="2.7.11.1" evidence="6"/>
<dbReference type="PATRIC" id="fig|104336.4.peg.1868"/>
<organism evidence="6 7">
    <name type="scientific">Microbacterium foliorum</name>
    <dbReference type="NCBI Taxonomy" id="104336"/>
    <lineage>
        <taxon>Bacteria</taxon>
        <taxon>Bacillati</taxon>
        <taxon>Actinomycetota</taxon>
        <taxon>Actinomycetes</taxon>
        <taxon>Micrococcales</taxon>
        <taxon>Microbacteriaceae</taxon>
        <taxon>Microbacterium</taxon>
    </lineage>
</organism>
<keyword evidence="3 6" id="KW-0418">Kinase</keyword>
<evidence type="ECO:0000313" key="6">
    <source>
        <dbReference type="EMBL" id="KJL21143.1"/>
    </source>
</evidence>
<reference evidence="6 7" key="1">
    <citation type="submission" date="2015-02" db="EMBL/GenBank/DDBJ databases">
        <title>Draft genome sequences of ten Microbacterium spp. with emphasis on heavy metal contaminated environments.</title>
        <authorList>
            <person name="Corretto E."/>
        </authorList>
    </citation>
    <scope>NUCLEOTIDE SEQUENCE [LARGE SCALE GENOMIC DNA]</scope>
    <source>
        <strain evidence="6 7">DSM 12966</strain>
    </source>
</reference>
<dbReference type="GO" id="GO:0005829">
    <property type="term" value="C:cytosol"/>
    <property type="evidence" value="ECO:0007669"/>
    <property type="project" value="TreeGrafter"/>
</dbReference>
<evidence type="ECO:0000259" key="4">
    <source>
        <dbReference type="Pfam" id="PF07804"/>
    </source>
</evidence>
<dbReference type="AlphaFoldDB" id="A0A0F0KJU7"/>
<dbReference type="Gene3D" id="1.10.1070.20">
    <property type="match status" value="1"/>
</dbReference>
<dbReference type="Pfam" id="PF13657">
    <property type="entry name" value="Couple_hipA"/>
    <property type="match status" value="1"/>
</dbReference>
<dbReference type="EMBL" id="JYIU01000041">
    <property type="protein sequence ID" value="KJL21143.1"/>
    <property type="molecule type" value="Genomic_DNA"/>
</dbReference>
<comment type="caution">
    <text evidence="6">The sequence shown here is derived from an EMBL/GenBank/DDBJ whole genome shotgun (WGS) entry which is preliminary data.</text>
</comment>
<feature type="domain" description="HipA N-terminal subdomain 1" evidence="5">
    <location>
        <begin position="5"/>
        <end position="103"/>
    </location>
</feature>
<protein>
    <submittedName>
        <fullName evidence="6">Serine/threonine-protein kinase HipA</fullName>
        <ecNumber evidence="6">2.7.11.1</ecNumber>
    </submittedName>
</protein>
<dbReference type="KEGG" id="mfol:DXT68_14325"/>
<gene>
    <name evidence="6" type="primary">hipA</name>
    <name evidence="6" type="ORF">RN50_01827</name>
</gene>
<name>A0A0F0KJU7_9MICO</name>
<evidence type="ECO:0000259" key="5">
    <source>
        <dbReference type="Pfam" id="PF13657"/>
    </source>
</evidence>
<comment type="similarity">
    <text evidence="1">Belongs to the HipA Ser/Thr kinase family.</text>
</comment>
<dbReference type="Proteomes" id="UP000033572">
    <property type="component" value="Unassembled WGS sequence"/>
</dbReference>
<dbReference type="InterPro" id="IPR012893">
    <property type="entry name" value="HipA-like_C"/>
</dbReference>
<dbReference type="GO" id="GO:0004674">
    <property type="term" value="F:protein serine/threonine kinase activity"/>
    <property type="evidence" value="ECO:0007669"/>
    <property type="project" value="UniProtKB-EC"/>
</dbReference>